<dbReference type="InterPro" id="IPR032466">
    <property type="entry name" value="Metal_Hydrolase"/>
</dbReference>
<dbReference type="PIRSF" id="PIRSF038971">
    <property type="entry name" value="PhnM"/>
    <property type="match status" value="1"/>
</dbReference>
<keyword evidence="2" id="KW-0378">Hydrolase</keyword>
<dbReference type="SUPFAM" id="SSF51338">
    <property type="entry name" value="Composite domain of metallo-dependent hydrolases"/>
    <property type="match status" value="1"/>
</dbReference>
<proteinExistence type="predicted"/>
<comment type="caution">
    <text evidence="2">The sequence shown here is derived from an EMBL/GenBank/DDBJ whole genome shotgun (WGS) entry which is preliminary data.</text>
</comment>
<dbReference type="InterPro" id="IPR051781">
    <property type="entry name" value="Metallo-dep_Hydrolase"/>
</dbReference>
<dbReference type="NCBIfam" id="NF011990">
    <property type="entry name" value="PRK15446.2-6"/>
    <property type="match status" value="1"/>
</dbReference>
<feature type="domain" description="Amidohydrolase 3" evidence="1">
    <location>
        <begin position="223"/>
        <end position="365"/>
    </location>
</feature>
<reference evidence="2 3" key="1">
    <citation type="submission" date="2020-04" db="EMBL/GenBank/DDBJ databases">
        <title>Rhodospirillaceae bacterium KN72 isolated from deep sea.</title>
        <authorList>
            <person name="Zhang D.-C."/>
        </authorList>
    </citation>
    <scope>NUCLEOTIDE SEQUENCE [LARGE SCALE GENOMIC DNA]</scope>
    <source>
        <strain evidence="2 3">KN72</strain>
    </source>
</reference>
<dbReference type="PANTHER" id="PTHR43135">
    <property type="entry name" value="ALPHA-D-RIBOSE 1-METHYLPHOSPHONATE 5-TRIPHOSPHATE DIPHOSPHATASE"/>
    <property type="match status" value="1"/>
</dbReference>
<dbReference type="RefSeq" id="WP_169624094.1">
    <property type="nucleotide sequence ID" value="NZ_JABBNT010000001.1"/>
</dbReference>
<evidence type="ECO:0000313" key="2">
    <source>
        <dbReference type="EMBL" id="NMM43852.1"/>
    </source>
</evidence>
<dbReference type="PANTHER" id="PTHR43135:SF3">
    <property type="entry name" value="ALPHA-D-RIBOSE 1-METHYLPHOSPHONATE 5-TRIPHOSPHATE DIPHOSPHATASE"/>
    <property type="match status" value="1"/>
</dbReference>
<dbReference type="EC" id="3.6.1.63" evidence="2"/>
<dbReference type="GO" id="GO:0019700">
    <property type="term" value="P:organic phosphonate catabolic process"/>
    <property type="evidence" value="ECO:0007669"/>
    <property type="project" value="InterPro"/>
</dbReference>
<protein>
    <submittedName>
        <fullName evidence="2">Alpha-D-ribose 1-methylphosphonate 5-triphosphate diphosphatase</fullName>
        <ecNumber evidence="2">3.6.1.63</ecNumber>
    </submittedName>
</protein>
<dbReference type="NCBIfam" id="NF011984">
    <property type="entry name" value="PRK15446.1-5"/>
    <property type="match status" value="1"/>
</dbReference>
<keyword evidence="3" id="KW-1185">Reference proteome</keyword>
<dbReference type="NCBIfam" id="NF011987">
    <property type="entry name" value="PRK15446.2-3"/>
    <property type="match status" value="1"/>
</dbReference>
<gene>
    <name evidence="2" type="ORF">HH303_05145</name>
</gene>
<evidence type="ECO:0000259" key="1">
    <source>
        <dbReference type="Pfam" id="PF07969"/>
    </source>
</evidence>
<dbReference type="AlphaFoldDB" id="A0A7Y0HFD5"/>
<dbReference type="SUPFAM" id="SSF51556">
    <property type="entry name" value="Metallo-dependent hydrolases"/>
    <property type="match status" value="1"/>
</dbReference>
<dbReference type="GO" id="GO:0016810">
    <property type="term" value="F:hydrolase activity, acting on carbon-nitrogen (but not peptide) bonds"/>
    <property type="evidence" value="ECO:0007669"/>
    <property type="project" value="InterPro"/>
</dbReference>
<dbReference type="InterPro" id="IPR012696">
    <property type="entry name" value="PhnM"/>
</dbReference>
<dbReference type="Gene3D" id="2.30.40.10">
    <property type="entry name" value="Urease, subunit C, domain 1"/>
    <property type="match status" value="1"/>
</dbReference>
<sequence length="393" mass="42201">MPDSLPPPNSFALQNVTALLDDGFQDGVTITVRDGRITDLDDGPADSDQMIDGTGMMVMPGLVDLHGDGFERELAPRAGVHFPLDLAIESNDANLIASGITTFFYSITDGFEPGIRSRKTVRDLLDGLDTLRPRLMSDSRIHIRHECVATQDHDELLSWIRSHRIDLLSLNDHLPFPGDERKTERYKAGAARRFTMSAEEFAAFYSSLLERRPLGIEQGAELAEAAHAAGVALASHDEMTDEDAARAAELNVRICEFPLTADCAEKGLARGATVVMGAPNLVRGGSHVGGTNVRDEIAAGRVTALVSDYYYPSLLRAPFLVAELGLLPLDQAWSLVSGNPAQAAGLGDRKGKIAVGADADFIAFRSPDGGTPKGFLGDVALVSARGKRRAAIR</sequence>
<dbReference type="Proteomes" id="UP000539372">
    <property type="component" value="Unassembled WGS sequence"/>
</dbReference>
<evidence type="ECO:0000313" key="3">
    <source>
        <dbReference type="Proteomes" id="UP000539372"/>
    </source>
</evidence>
<dbReference type="InterPro" id="IPR011059">
    <property type="entry name" value="Metal-dep_hydrolase_composite"/>
</dbReference>
<dbReference type="InterPro" id="IPR013108">
    <property type="entry name" value="Amidohydro_3"/>
</dbReference>
<dbReference type="Pfam" id="PF07969">
    <property type="entry name" value="Amidohydro_3"/>
    <property type="match status" value="1"/>
</dbReference>
<dbReference type="Gene3D" id="3.20.20.140">
    <property type="entry name" value="Metal-dependent hydrolases"/>
    <property type="match status" value="1"/>
</dbReference>
<name>A0A7Y0HFD5_9PROT</name>
<organism evidence="2 3">
    <name type="scientific">Pacificispira spongiicola</name>
    <dbReference type="NCBI Taxonomy" id="2729598"/>
    <lineage>
        <taxon>Bacteria</taxon>
        <taxon>Pseudomonadati</taxon>
        <taxon>Pseudomonadota</taxon>
        <taxon>Alphaproteobacteria</taxon>
        <taxon>Rhodospirillales</taxon>
        <taxon>Rhodospirillaceae</taxon>
        <taxon>Pacificispira</taxon>
    </lineage>
</organism>
<dbReference type="EMBL" id="JABBNT010000001">
    <property type="protein sequence ID" value="NMM43852.1"/>
    <property type="molecule type" value="Genomic_DNA"/>
</dbReference>
<accession>A0A7Y0HFD5</accession>